<name>A0A127VG34_9SPHI</name>
<dbReference type="OrthoDB" id="6053896at2"/>
<organism evidence="1 2">
    <name type="scientific">Pedobacter cryoconitis</name>
    <dbReference type="NCBI Taxonomy" id="188932"/>
    <lineage>
        <taxon>Bacteria</taxon>
        <taxon>Pseudomonadati</taxon>
        <taxon>Bacteroidota</taxon>
        <taxon>Sphingobacteriia</taxon>
        <taxon>Sphingobacteriales</taxon>
        <taxon>Sphingobacteriaceae</taxon>
        <taxon>Pedobacter</taxon>
    </lineage>
</organism>
<dbReference type="Proteomes" id="UP000071561">
    <property type="component" value="Chromosome"/>
</dbReference>
<evidence type="ECO:0000313" key="1">
    <source>
        <dbReference type="EMBL" id="AMQ00202.1"/>
    </source>
</evidence>
<dbReference type="KEGG" id="pcm:AY601_3334"/>
<keyword evidence="2" id="KW-1185">Reference proteome</keyword>
<sequence length="223" mass="25076">MKHILFFLLKPGFSFLLIVSLFVSCSSPVELKEGFAFETTLRPGSERVSDLANKLNGALIEEAQKEGRDSALVLQSDEKEKVPFYEDIAFLPIVSAEELENVIGDYTEKRFRTNQQDFSAQIAAIDFKKNFVLLVGHPKATSSIVLGEVNNNQAIYVDKVMDDGLDNKKRKIELVSKRLGDAATGLASLMQKWESKVYIVDYKNSDSLLLEIDKNVYPFSLKK</sequence>
<dbReference type="EMBL" id="CP014504">
    <property type="protein sequence ID" value="AMQ00202.1"/>
    <property type="molecule type" value="Genomic_DNA"/>
</dbReference>
<dbReference type="RefSeq" id="WP_068403017.1">
    <property type="nucleotide sequence ID" value="NZ_CP014504.1"/>
</dbReference>
<dbReference type="PROSITE" id="PS51257">
    <property type="entry name" value="PROKAR_LIPOPROTEIN"/>
    <property type="match status" value="1"/>
</dbReference>
<proteinExistence type="predicted"/>
<dbReference type="AlphaFoldDB" id="A0A127VG34"/>
<gene>
    <name evidence="1" type="ORF">AY601_3334</name>
</gene>
<evidence type="ECO:0000313" key="2">
    <source>
        <dbReference type="Proteomes" id="UP000071561"/>
    </source>
</evidence>
<accession>A0A127VG34</accession>
<reference evidence="1 2" key="1">
    <citation type="submission" date="2016-03" db="EMBL/GenBank/DDBJ databases">
        <title>Complete genome sequence of Pedobacter cryoconitis PAMC 27485.</title>
        <authorList>
            <person name="Lee J."/>
            <person name="Kim O.-S."/>
        </authorList>
    </citation>
    <scope>NUCLEOTIDE SEQUENCE [LARGE SCALE GENOMIC DNA]</scope>
    <source>
        <strain evidence="1 2">PAMC 27485</strain>
    </source>
</reference>
<evidence type="ECO:0008006" key="3">
    <source>
        <dbReference type="Google" id="ProtNLM"/>
    </source>
</evidence>
<protein>
    <recommendedName>
        <fullName evidence="3">Lipoprotein</fullName>
    </recommendedName>
</protein>
<dbReference type="PATRIC" id="fig|188932.3.peg.3469"/>